<dbReference type="PANTHER" id="PTHR18964">
    <property type="entry name" value="ROK (REPRESSOR, ORF, KINASE) FAMILY"/>
    <property type="match status" value="1"/>
</dbReference>
<dbReference type="Proteomes" id="UP000006316">
    <property type="component" value="Unassembled WGS sequence"/>
</dbReference>
<dbReference type="InterPro" id="IPR000600">
    <property type="entry name" value="ROK"/>
</dbReference>
<dbReference type="AlphaFoldDB" id="K6DAT9"/>
<protein>
    <submittedName>
        <fullName evidence="2">Glucokinase</fullName>
    </submittedName>
</protein>
<dbReference type="OrthoDB" id="9795247at2"/>
<evidence type="ECO:0000313" key="3">
    <source>
        <dbReference type="Proteomes" id="UP000006316"/>
    </source>
</evidence>
<keyword evidence="2" id="KW-0808">Transferase</keyword>
<dbReference type="STRING" id="1117379.BABA_21126"/>
<dbReference type="InterPro" id="IPR043129">
    <property type="entry name" value="ATPase_NBD"/>
</dbReference>
<dbReference type="EMBL" id="AJLS01000137">
    <property type="protein sequence ID" value="EKN65188.1"/>
    <property type="molecule type" value="Genomic_DNA"/>
</dbReference>
<evidence type="ECO:0000256" key="1">
    <source>
        <dbReference type="ARBA" id="ARBA00006479"/>
    </source>
</evidence>
<organism evidence="2 3">
    <name type="scientific">Neobacillus bataviensis LMG 21833</name>
    <dbReference type="NCBI Taxonomy" id="1117379"/>
    <lineage>
        <taxon>Bacteria</taxon>
        <taxon>Bacillati</taxon>
        <taxon>Bacillota</taxon>
        <taxon>Bacilli</taxon>
        <taxon>Bacillales</taxon>
        <taxon>Bacillaceae</taxon>
        <taxon>Neobacillus</taxon>
    </lineage>
</organism>
<sequence length="295" mass="31628">MKIAAADIGGTSIKMCISDEFGNIEEFNEYETESKKGGKFVVEKLIHIIQQYHGFDAIGISTAGQVDPLEGSIIYANENIPGYTGTKLKEILETQFRVPVKVENDVNAAALGEGIYGAGKEFSEFLCLTYGTGIGGAIVLDSHIYKGHTGVAAEFGHMITHPLGNSCNCGFKGCYETYASTTALVKRAKEIDPECVNGRIIFEKINMGNSGLENVVEEWTFEVALGLTSLIHIFNPPAIILGGGIMEQDKLVEMASRKVKANIMGSFSDVQIIKASLGNKAGVLGAVSLHARGNK</sequence>
<dbReference type="GO" id="GO:0016301">
    <property type="term" value="F:kinase activity"/>
    <property type="evidence" value="ECO:0007669"/>
    <property type="project" value="UniProtKB-KW"/>
</dbReference>
<dbReference type="eggNOG" id="COG1940">
    <property type="taxonomic scope" value="Bacteria"/>
</dbReference>
<comment type="similarity">
    <text evidence="1">Belongs to the ROK (NagC/XylR) family.</text>
</comment>
<accession>K6DAT9</accession>
<gene>
    <name evidence="2" type="ORF">BABA_21126</name>
</gene>
<comment type="caution">
    <text evidence="2">The sequence shown here is derived from an EMBL/GenBank/DDBJ whole genome shotgun (WGS) entry which is preliminary data.</text>
</comment>
<dbReference type="SUPFAM" id="SSF53067">
    <property type="entry name" value="Actin-like ATPase domain"/>
    <property type="match status" value="1"/>
</dbReference>
<keyword evidence="3" id="KW-1185">Reference proteome</keyword>
<dbReference type="Gene3D" id="3.30.420.40">
    <property type="match status" value="2"/>
</dbReference>
<keyword evidence="2" id="KW-0418">Kinase</keyword>
<proteinExistence type="inferred from homology"/>
<dbReference type="PANTHER" id="PTHR18964:SF165">
    <property type="entry name" value="BETA-GLUCOSIDE KINASE"/>
    <property type="match status" value="1"/>
</dbReference>
<evidence type="ECO:0000313" key="2">
    <source>
        <dbReference type="EMBL" id="EKN65188.1"/>
    </source>
</evidence>
<dbReference type="RefSeq" id="WP_007087217.1">
    <property type="nucleotide sequence ID" value="NZ_AJLS01000137.1"/>
</dbReference>
<dbReference type="PATRIC" id="fig|1117379.3.peg.4381"/>
<dbReference type="CDD" id="cd24068">
    <property type="entry name" value="ASKHA_NBD_ROK_FnNanK-like"/>
    <property type="match status" value="1"/>
</dbReference>
<name>K6DAT9_9BACI</name>
<reference evidence="2 3" key="1">
    <citation type="journal article" date="2012" name="Front. Microbiol.">
        <title>Redundancy and modularity in membrane-associated dissimilatory nitrate reduction in Bacillus.</title>
        <authorList>
            <person name="Heylen K."/>
            <person name="Keltjens J."/>
        </authorList>
    </citation>
    <scope>NUCLEOTIDE SEQUENCE [LARGE SCALE GENOMIC DNA]</scope>
    <source>
        <strain evidence="3">LMG 21833T</strain>
    </source>
</reference>
<dbReference type="Pfam" id="PF00480">
    <property type="entry name" value="ROK"/>
    <property type="match status" value="1"/>
</dbReference>